<feature type="transmembrane region" description="Helical" evidence="1">
    <location>
        <begin position="187"/>
        <end position="213"/>
    </location>
</feature>
<name>A0ABW9FU90_9NOCA</name>
<gene>
    <name evidence="3" type="ORF">ABEU19_002275</name>
</gene>
<dbReference type="Pfam" id="PF20335">
    <property type="entry name" value="DUF6630"/>
    <property type="match status" value="1"/>
</dbReference>
<sequence>MSDMAYFLAPAEPGFVLDADDADDVVDSLIQDGVLLSVDWSGEEWPGQISQFVAGRVEAFGKDRAVVAAAESAAREAAGADLERGEHVPAILRAVDDALARAGLALGELRCGDDTYRVGVMRRTAESSLAWGLDRPSPDLLFRQVSRQRHTDQLKIAAVCFAGALINAALVPVALLIFAIVPPLGVILLAITTALAPVLLCTSIGFLVCWALLTRNTKAL</sequence>
<accession>A0ABW9FU90</accession>
<protein>
    <recommendedName>
        <fullName evidence="2">DUF6630 domain-containing protein</fullName>
    </recommendedName>
</protein>
<evidence type="ECO:0000313" key="3">
    <source>
        <dbReference type="EMBL" id="MFM1728778.1"/>
    </source>
</evidence>
<keyword evidence="1" id="KW-0812">Transmembrane</keyword>
<reference evidence="3 4" key="1">
    <citation type="submission" date="2023-11" db="EMBL/GenBank/DDBJ databases">
        <authorList>
            <person name="Val-Calvo J."/>
            <person name="Scortti M."/>
            <person name="Vazquez-Boland J."/>
        </authorList>
    </citation>
    <scope>NUCLEOTIDE SEQUENCE [LARGE SCALE GENOMIC DNA]</scope>
    <source>
        <strain evidence="3 4">DSM 46662</strain>
    </source>
</reference>
<keyword evidence="1" id="KW-1133">Transmembrane helix</keyword>
<keyword evidence="1" id="KW-0472">Membrane</keyword>
<keyword evidence="4" id="KW-1185">Reference proteome</keyword>
<feature type="domain" description="DUF6630" evidence="2">
    <location>
        <begin position="23"/>
        <end position="123"/>
    </location>
</feature>
<comment type="caution">
    <text evidence="3">The sequence shown here is derived from an EMBL/GenBank/DDBJ whole genome shotgun (WGS) entry which is preliminary data.</text>
</comment>
<evidence type="ECO:0000259" key="2">
    <source>
        <dbReference type="Pfam" id="PF20335"/>
    </source>
</evidence>
<dbReference type="EMBL" id="JBDLNU010000002">
    <property type="protein sequence ID" value="MFM1728778.1"/>
    <property type="molecule type" value="Genomic_DNA"/>
</dbReference>
<dbReference type="RefSeq" id="WP_348605138.1">
    <property type="nucleotide sequence ID" value="NZ_JBDLNU010000002.1"/>
</dbReference>
<organism evidence="3 4">
    <name type="scientific">Prescottella soli</name>
    <dbReference type="NCBI Taxonomy" id="1543852"/>
    <lineage>
        <taxon>Bacteria</taxon>
        <taxon>Bacillati</taxon>
        <taxon>Actinomycetota</taxon>
        <taxon>Actinomycetes</taxon>
        <taxon>Mycobacteriales</taxon>
        <taxon>Nocardiaceae</taxon>
        <taxon>Prescottella</taxon>
    </lineage>
</organism>
<evidence type="ECO:0000313" key="4">
    <source>
        <dbReference type="Proteomes" id="UP001629744"/>
    </source>
</evidence>
<dbReference type="InterPro" id="IPR046582">
    <property type="entry name" value="DUF6630"/>
</dbReference>
<dbReference type="Proteomes" id="UP001629744">
    <property type="component" value="Unassembled WGS sequence"/>
</dbReference>
<evidence type="ECO:0000256" key="1">
    <source>
        <dbReference type="SAM" id="Phobius"/>
    </source>
</evidence>
<feature type="transmembrane region" description="Helical" evidence="1">
    <location>
        <begin position="156"/>
        <end position="181"/>
    </location>
</feature>
<proteinExistence type="predicted"/>